<dbReference type="WBParaSite" id="ACRNAN_scaffold2093.g10627.t1">
    <property type="protein sequence ID" value="ACRNAN_scaffold2093.g10627.t1"/>
    <property type="gene ID" value="ACRNAN_scaffold2093.g10627"/>
</dbReference>
<dbReference type="PANTHER" id="PTHR10426:SF88">
    <property type="entry name" value="ADIPOCYTE PLASMA MEMBRANE-ASSOCIATED PROTEIN HEMOMUCIN-RELATED"/>
    <property type="match status" value="1"/>
</dbReference>
<dbReference type="Proteomes" id="UP000887540">
    <property type="component" value="Unplaced"/>
</dbReference>
<keyword evidence="4" id="KW-1133">Transmembrane helix</keyword>
<keyword evidence="4" id="KW-0812">Transmembrane</keyword>
<keyword evidence="4" id="KW-0472">Membrane</keyword>
<dbReference type="InterPro" id="IPR011042">
    <property type="entry name" value="6-blade_b-propeller_TolB-like"/>
</dbReference>
<feature type="domain" description="Strictosidine synthase conserved region" evidence="5">
    <location>
        <begin position="157"/>
        <end position="243"/>
    </location>
</feature>
<dbReference type="Pfam" id="PF03088">
    <property type="entry name" value="Str_synth"/>
    <property type="match status" value="1"/>
</dbReference>
<dbReference type="SUPFAM" id="SSF63829">
    <property type="entry name" value="Calcium-dependent phosphotriesterase"/>
    <property type="match status" value="1"/>
</dbReference>
<evidence type="ECO:0000256" key="1">
    <source>
        <dbReference type="ARBA" id="ARBA00009191"/>
    </source>
</evidence>
<dbReference type="InterPro" id="IPR018119">
    <property type="entry name" value="Strictosidine_synth_cons-reg"/>
</dbReference>
<feature type="transmembrane region" description="Helical" evidence="4">
    <location>
        <begin position="6"/>
        <end position="23"/>
    </location>
</feature>
<keyword evidence="6" id="KW-1185">Reference proteome</keyword>
<keyword evidence="3" id="KW-0325">Glycoprotein</keyword>
<evidence type="ECO:0000256" key="3">
    <source>
        <dbReference type="ARBA" id="ARBA00023180"/>
    </source>
</evidence>
<dbReference type="PANTHER" id="PTHR10426">
    <property type="entry name" value="STRICTOSIDINE SYNTHASE-RELATED"/>
    <property type="match status" value="1"/>
</dbReference>
<comment type="similarity">
    <text evidence="1">Belongs to the strictosidine synthase family.</text>
</comment>
<dbReference type="Pfam" id="PF20067">
    <property type="entry name" value="SSL_N"/>
    <property type="match status" value="1"/>
</dbReference>
<name>A0A914D9Q1_9BILA</name>
<reference evidence="7" key="1">
    <citation type="submission" date="2022-11" db="UniProtKB">
        <authorList>
            <consortium name="WormBaseParasite"/>
        </authorList>
    </citation>
    <scope>IDENTIFICATION</scope>
</reference>
<dbReference type="AlphaFoldDB" id="A0A914D9Q1"/>
<proteinExistence type="inferred from homology"/>
<evidence type="ECO:0000259" key="5">
    <source>
        <dbReference type="Pfam" id="PF03088"/>
    </source>
</evidence>
<evidence type="ECO:0000313" key="7">
    <source>
        <dbReference type="WBParaSite" id="ACRNAN_scaffold2093.g10627.t1"/>
    </source>
</evidence>
<dbReference type="GO" id="GO:0016787">
    <property type="term" value="F:hydrolase activity"/>
    <property type="evidence" value="ECO:0007669"/>
    <property type="project" value="TreeGrafter"/>
</dbReference>
<protein>
    <submittedName>
        <fullName evidence="7">Strictosidine synthase conserved region domain-containing protein</fullName>
    </submittedName>
</protein>
<dbReference type="Gene3D" id="2.120.10.30">
    <property type="entry name" value="TolB, C-terminal domain"/>
    <property type="match status" value="1"/>
</dbReference>
<dbReference type="GO" id="GO:0012505">
    <property type="term" value="C:endomembrane system"/>
    <property type="evidence" value="ECO:0007669"/>
    <property type="project" value="TreeGrafter"/>
</dbReference>
<keyword evidence="2" id="KW-0597">Phosphoprotein</keyword>
<organism evidence="6 7">
    <name type="scientific">Acrobeloides nanus</name>
    <dbReference type="NCBI Taxonomy" id="290746"/>
    <lineage>
        <taxon>Eukaryota</taxon>
        <taxon>Metazoa</taxon>
        <taxon>Ecdysozoa</taxon>
        <taxon>Nematoda</taxon>
        <taxon>Chromadorea</taxon>
        <taxon>Rhabditida</taxon>
        <taxon>Tylenchina</taxon>
        <taxon>Cephalobomorpha</taxon>
        <taxon>Cephaloboidea</taxon>
        <taxon>Cephalobidae</taxon>
        <taxon>Acrobeloides</taxon>
    </lineage>
</organism>
<evidence type="ECO:0000256" key="4">
    <source>
        <dbReference type="SAM" id="Phobius"/>
    </source>
</evidence>
<accession>A0A914D9Q1</accession>
<sequence>MPICSSWWIPISALCVIFVGIFVSRLSDDFKVEIFIWQTPPKYENELRRNKALANEEILMKGDILGPESIVVEGEMFYTGTMDGKLLRVEKDGLKKKILKTNLTPSIILGIRRLNKNYFVAIDMFNGIFIVNFDTGEVKLLLQTGTNINGFQINIPNDLDILDENTIFFSDVSSRWDTSHFSYCALESGFTGRVYKYQISTQELELVLDKIFCANGIQILPDRQSFLVSEMCAARVTKYYFTGPQKGHREIFVDNLPGYPDNIRLSNTGTVYVPMGGVRHPDMSSYIEILGPYSWLRRMIMQIIPVKWLNSWVYNQLFSIKYGLVLEYALNGTLLRSLHDPCGVAHKISQVTDDGTNLYLGSFENDFIVKVNKTEMERKLLTKEDTNL</sequence>
<evidence type="ECO:0000256" key="2">
    <source>
        <dbReference type="ARBA" id="ARBA00022553"/>
    </source>
</evidence>
<evidence type="ECO:0000313" key="6">
    <source>
        <dbReference type="Proteomes" id="UP000887540"/>
    </source>
</evidence>